<dbReference type="Pfam" id="PF00293">
    <property type="entry name" value="NUDIX"/>
    <property type="match status" value="1"/>
</dbReference>
<dbReference type="Gene3D" id="3.90.79.10">
    <property type="entry name" value="Nucleoside Triphosphate Pyrophosphohydrolase"/>
    <property type="match status" value="1"/>
</dbReference>
<dbReference type="GO" id="GO:0046872">
    <property type="term" value="F:metal ion binding"/>
    <property type="evidence" value="ECO:0007669"/>
    <property type="project" value="UniProtKB-KW"/>
</dbReference>
<dbReference type="GO" id="GO:0016818">
    <property type="term" value="F:hydrolase activity, acting on acid anhydrides, in phosphorus-containing anhydrides"/>
    <property type="evidence" value="ECO:0007669"/>
    <property type="project" value="TreeGrafter"/>
</dbReference>
<dbReference type="PROSITE" id="PS51462">
    <property type="entry name" value="NUDIX"/>
    <property type="match status" value="1"/>
</dbReference>
<evidence type="ECO:0000256" key="5">
    <source>
        <dbReference type="ARBA" id="ARBA00022842"/>
    </source>
</evidence>
<evidence type="ECO:0000256" key="4">
    <source>
        <dbReference type="ARBA" id="ARBA00022801"/>
    </source>
</evidence>
<evidence type="ECO:0000256" key="6">
    <source>
        <dbReference type="RuleBase" id="RU003476"/>
    </source>
</evidence>
<dbReference type="InterPro" id="IPR000086">
    <property type="entry name" value="NUDIX_hydrolase_dom"/>
</dbReference>
<dbReference type="EMBL" id="JACHGH010000006">
    <property type="protein sequence ID" value="MBB6453764.1"/>
    <property type="molecule type" value="Genomic_DNA"/>
</dbReference>
<comment type="cofactor">
    <cofactor evidence="1">
        <name>Mg(2+)</name>
        <dbReference type="ChEBI" id="CHEBI:18420"/>
    </cofactor>
</comment>
<dbReference type="AlphaFoldDB" id="A0A841Q5W1"/>
<organism evidence="8 9">
    <name type="scientific">Salirhabdus euzebyi</name>
    <dbReference type="NCBI Taxonomy" id="394506"/>
    <lineage>
        <taxon>Bacteria</taxon>
        <taxon>Bacillati</taxon>
        <taxon>Bacillota</taxon>
        <taxon>Bacilli</taxon>
        <taxon>Bacillales</taxon>
        <taxon>Bacillaceae</taxon>
        <taxon>Salirhabdus</taxon>
    </lineage>
</organism>
<comment type="caution">
    <text evidence="8">The sequence shown here is derived from an EMBL/GenBank/DDBJ whole genome shotgun (WGS) entry which is preliminary data.</text>
</comment>
<evidence type="ECO:0000256" key="1">
    <source>
        <dbReference type="ARBA" id="ARBA00001946"/>
    </source>
</evidence>
<dbReference type="InterPro" id="IPR020476">
    <property type="entry name" value="Nudix_hydrolase"/>
</dbReference>
<gene>
    <name evidence="8" type="ORF">HNQ94_002215</name>
</gene>
<keyword evidence="5" id="KW-0460">Magnesium</keyword>
<dbReference type="Proteomes" id="UP000581688">
    <property type="component" value="Unassembled WGS sequence"/>
</dbReference>
<keyword evidence="9" id="KW-1185">Reference proteome</keyword>
<evidence type="ECO:0000256" key="2">
    <source>
        <dbReference type="ARBA" id="ARBA00005582"/>
    </source>
</evidence>
<dbReference type="PANTHER" id="PTHR43758:SF2">
    <property type="entry name" value="OXIDIZED PURINE NUCLEOSIDE TRIPHOSPHATE HYDROLASE"/>
    <property type="match status" value="1"/>
</dbReference>
<evidence type="ECO:0000259" key="7">
    <source>
        <dbReference type="PROSITE" id="PS51462"/>
    </source>
</evidence>
<reference evidence="8 9" key="1">
    <citation type="submission" date="2020-08" db="EMBL/GenBank/DDBJ databases">
        <title>Genomic Encyclopedia of Type Strains, Phase IV (KMG-IV): sequencing the most valuable type-strain genomes for metagenomic binning, comparative biology and taxonomic classification.</title>
        <authorList>
            <person name="Goeker M."/>
        </authorList>
    </citation>
    <scope>NUCLEOTIDE SEQUENCE [LARGE SCALE GENOMIC DNA]</scope>
    <source>
        <strain evidence="8 9">DSM 19612</strain>
    </source>
</reference>
<proteinExistence type="inferred from homology"/>
<protein>
    <submittedName>
        <fullName evidence="8">8-oxo-dGTP pyrophosphatase MutT (NUDIX family)</fullName>
    </submittedName>
</protein>
<sequence length="52" mass="6000">MLFRNKKPNKDKWNFVGGKIEPGETHEQAAIREAEEETGLTIKEIIYRGVVK</sequence>
<evidence type="ECO:0000313" key="8">
    <source>
        <dbReference type="EMBL" id="MBB6453764.1"/>
    </source>
</evidence>
<name>A0A841Q5W1_9BACI</name>
<comment type="similarity">
    <text evidence="2 6">Belongs to the Nudix hydrolase family.</text>
</comment>
<dbReference type="GO" id="GO:0005737">
    <property type="term" value="C:cytoplasm"/>
    <property type="evidence" value="ECO:0007669"/>
    <property type="project" value="TreeGrafter"/>
</dbReference>
<keyword evidence="3" id="KW-0479">Metal-binding</keyword>
<dbReference type="PANTHER" id="PTHR43758">
    <property type="entry name" value="7,8-DIHYDRO-8-OXOGUANINE TRIPHOSPHATASE"/>
    <property type="match status" value="1"/>
</dbReference>
<dbReference type="InterPro" id="IPR015797">
    <property type="entry name" value="NUDIX_hydrolase-like_dom_sf"/>
</dbReference>
<dbReference type="PROSITE" id="PS00893">
    <property type="entry name" value="NUDIX_BOX"/>
    <property type="match status" value="1"/>
</dbReference>
<evidence type="ECO:0000256" key="3">
    <source>
        <dbReference type="ARBA" id="ARBA00022723"/>
    </source>
</evidence>
<dbReference type="PRINTS" id="PR00502">
    <property type="entry name" value="NUDIXFAMILY"/>
</dbReference>
<feature type="domain" description="Nudix hydrolase" evidence="7">
    <location>
        <begin position="1"/>
        <end position="52"/>
    </location>
</feature>
<dbReference type="InterPro" id="IPR020084">
    <property type="entry name" value="NUDIX_hydrolase_CS"/>
</dbReference>
<accession>A0A841Q5W1</accession>
<dbReference type="SUPFAM" id="SSF55811">
    <property type="entry name" value="Nudix"/>
    <property type="match status" value="1"/>
</dbReference>
<evidence type="ECO:0000313" key="9">
    <source>
        <dbReference type="Proteomes" id="UP000581688"/>
    </source>
</evidence>
<keyword evidence="4 6" id="KW-0378">Hydrolase</keyword>